<dbReference type="AlphaFoldDB" id="A0A8J4U4G2"/>
<evidence type="ECO:0000313" key="2">
    <source>
        <dbReference type="Proteomes" id="UP000727407"/>
    </source>
</evidence>
<comment type="caution">
    <text evidence="1">The sequence shown here is derived from an EMBL/GenBank/DDBJ whole genome shotgun (WGS) entry which is preliminary data.</text>
</comment>
<sequence>RHCAEEGEITRHMEIKDISKSCTCNCLQPAHGLTSGVMNVAPVGHRVCVEGKAVY</sequence>
<dbReference type="EMBL" id="QNUK01000644">
    <property type="protein sequence ID" value="KAF5890844.1"/>
    <property type="molecule type" value="Genomic_DNA"/>
</dbReference>
<dbReference type="Proteomes" id="UP000727407">
    <property type="component" value="Unassembled WGS sequence"/>
</dbReference>
<proteinExistence type="predicted"/>
<feature type="non-terminal residue" evidence="1">
    <location>
        <position position="1"/>
    </location>
</feature>
<evidence type="ECO:0000313" key="1">
    <source>
        <dbReference type="EMBL" id="KAF5890844.1"/>
    </source>
</evidence>
<name>A0A8J4U4G2_CLAMG</name>
<protein>
    <submittedName>
        <fullName evidence="1">Cholinephosphotransferase 1</fullName>
    </submittedName>
</protein>
<reference evidence="1" key="1">
    <citation type="submission" date="2020-07" db="EMBL/GenBank/DDBJ databases">
        <title>Clarias magur genome sequencing, assembly and annotation.</title>
        <authorList>
            <person name="Kushwaha B."/>
            <person name="Kumar R."/>
            <person name="Das P."/>
            <person name="Joshi C.G."/>
            <person name="Kumar D."/>
            <person name="Nagpure N.S."/>
            <person name="Pandey M."/>
            <person name="Agarwal S."/>
            <person name="Srivastava S."/>
            <person name="Singh M."/>
            <person name="Sahoo L."/>
            <person name="Jayasankar P."/>
            <person name="Meher P.K."/>
            <person name="Koringa P.G."/>
            <person name="Iquebal M.A."/>
            <person name="Das S.P."/>
            <person name="Bit A."/>
            <person name="Patnaik S."/>
            <person name="Patel N."/>
            <person name="Shah T.M."/>
            <person name="Hinsu A."/>
            <person name="Jena J.K."/>
        </authorList>
    </citation>
    <scope>NUCLEOTIDE SEQUENCE</scope>
    <source>
        <strain evidence="1">CIFAMagur01</strain>
        <tissue evidence="1">Testis</tissue>
    </source>
</reference>
<organism evidence="1 2">
    <name type="scientific">Clarias magur</name>
    <name type="common">Asian catfish</name>
    <name type="synonym">Macropteronotus magur</name>
    <dbReference type="NCBI Taxonomy" id="1594786"/>
    <lineage>
        <taxon>Eukaryota</taxon>
        <taxon>Metazoa</taxon>
        <taxon>Chordata</taxon>
        <taxon>Craniata</taxon>
        <taxon>Vertebrata</taxon>
        <taxon>Euteleostomi</taxon>
        <taxon>Actinopterygii</taxon>
        <taxon>Neopterygii</taxon>
        <taxon>Teleostei</taxon>
        <taxon>Ostariophysi</taxon>
        <taxon>Siluriformes</taxon>
        <taxon>Clariidae</taxon>
        <taxon>Clarias</taxon>
    </lineage>
</organism>
<feature type="non-terminal residue" evidence="1">
    <location>
        <position position="55"/>
    </location>
</feature>
<keyword evidence="2" id="KW-1185">Reference proteome</keyword>
<accession>A0A8J4U4G2</accession>
<gene>
    <name evidence="1" type="primary">chpt1</name>
    <name evidence="1" type="ORF">DAT39_019455</name>
</gene>